<dbReference type="CDD" id="cd00338">
    <property type="entry name" value="Ser_Recombinase"/>
    <property type="match status" value="1"/>
</dbReference>
<dbReference type="PROSITE" id="PS51737">
    <property type="entry name" value="RECOMBINASE_DNA_BIND"/>
    <property type="match status" value="1"/>
</dbReference>
<dbReference type="EMBL" id="BMQD01000005">
    <property type="protein sequence ID" value="GGK59849.1"/>
    <property type="molecule type" value="Genomic_DNA"/>
</dbReference>
<evidence type="ECO:0000313" key="2">
    <source>
        <dbReference type="EMBL" id="GGK59849.1"/>
    </source>
</evidence>
<dbReference type="InterPro" id="IPR036162">
    <property type="entry name" value="Resolvase-like_N_sf"/>
</dbReference>
<dbReference type="PANTHER" id="PTHR30461">
    <property type="entry name" value="DNA-INVERTASE FROM LAMBDOID PROPHAGE"/>
    <property type="match status" value="1"/>
</dbReference>
<feature type="domain" description="Recombinase" evidence="1">
    <location>
        <begin position="178"/>
        <end position="281"/>
    </location>
</feature>
<dbReference type="InterPro" id="IPR050639">
    <property type="entry name" value="SSR_resolvase"/>
</dbReference>
<dbReference type="InterPro" id="IPR006119">
    <property type="entry name" value="Resolv_N"/>
</dbReference>
<dbReference type="InterPro" id="IPR038109">
    <property type="entry name" value="DNA_bind_recomb_sf"/>
</dbReference>
<dbReference type="Gene3D" id="3.90.1750.20">
    <property type="entry name" value="Putative Large Serine Recombinase, Chain B, Domain 2"/>
    <property type="match status" value="1"/>
</dbReference>
<evidence type="ECO:0000259" key="1">
    <source>
        <dbReference type="PROSITE" id="PS51737"/>
    </source>
</evidence>
<proteinExistence type="predicted"/>
<name>A0AA37F3V4_9ACTN</name>
<dbReference type="Proteomes" id="UP000627984">
    <property type="component" value="Unassembled WGS sequence"/>
</dbReference>
<dbReference type="Pfam" id="PF07508">
    <property type="entry name" value="Recombinase"/>
    <property type="match status" value="1"/>
</dbReference>
<dbReference type="GO" id="GO:0003677">
    <property type="term" value="F:DNA binding"/>
    <property type="evidence" value="ECO:0007669"/>
    <property type="project" value="InterPro"/>
</dbReference>
<accession>A0AA37F3V4</accession>
<organism evidence="2 3">
    <name type="scientific">Planomonospora parontospora</name>
    <dbReference type="NCBI Taxonomy" id="58119"/>
    <lineage>
        <taxon>Bacteria</taxon>
        <taxon>Bacillati</taxon>
        <taxon>Actinomycetota</taxon>
        <taxon>Actinomycetes</taxon>
        <taxon>Streptosporangiales</taxon>
        <taxon>Streptosporangiaceae</taxon>
        <taxon>Planomonospora</taxon>
    </lineage>
</organism>
<dbReference type="Pfam" id="PF00239">
    <property type="entry name" value="Resolvase"/>
    <property type="match status" value="1"/>
</dbReference>
<comment type="caution">
    <text evidence="2">The sequence shown here is derived from an EMBL/GenBank/DDBJ whole genome shotgun (WGS) entry which is preliminary data.</text>
</comment>
<dbReference type="InterPro" id="IPR011109">
    <property type="entry name" value="DNA_bind_recombinase_dom"/>
</dbReference>
<dbReference type="RefSeq" id="WP_191894417.1">
    <property type="nucleotide sequence ID" value="NZ_BMQD01000005.1"/>
</dbReference>
<evidence type="ECO:0000313" key="3">
    <source>
        <dbReference type="Proteomes" id="UP000627984"/>
    </source>
</evidence>
<protein>
    <recommendedName>
        <fullName evidence="1">Recombinase domain-containing protein</fullName>
    </recommendedName>
</protein>
<sequence length="476" mass="52155">MAPTRAVALLRISDDDTGEAAGVERQGVDTRKLGGRLGWTIGPAETHVVVENDTSAFKRRKIRLPDGTTALRTVRPGFRRVLEMLASGEADGLLAYDLDRVARDPRDLEDLIDVVESRRVPTAAVTGSLDLNTDAGIAQARIMVAIANKSSRDTSRRVVRALEELAEQGKWSGGGYRPYGYEPDGTTIQEEEAAIVREMADRIISGWSPHRIATDLNSRGIRPARAEKWKSSAVTSLLTGPRIAGLRTHRAQVVGKAAWPAILPMETWEAVCAAIAGRARGNSNKLTRWLTGALFCSACGHRLTGSPVGDGSAHRYWCNTSRGGCGKISINAELTEAEVERQILEYLEMPGVLERIRSATSSSTADEARKDASEDEAQLKELARMWAQKRITLAEYTEARKIIEDRLKETKAFLTASAPLVLRGLLSGNVRAKWAKKTPAERREIVLALLPGYRVMPHVGGVRTFDPSRLQPIDHE</sequence>
<dbReference type="GO" id="GO:0000150">
    <property type="term" value="F:DNA strand exchange activity"/>
    <property type="evidence" value="ECO:0007669"/>
    <property type="project" value="InterPro"/>
</dbReference>
<dbReference type="AlphaFoldDB" id="A0AA37F3V4"/>
<dbReference type="SMART" id="SM00857">
    <property type="entry name" value="Resolvase"/>
    <property type="match status" value="1"/>
</dbReference>
<dbReference type="PANTHER" id="PTHR30461:SF23">
    <property type="entry name" value="DNA RECOMBINASE-RELATED"/>
    <property type="match status" value="1"/>
</dbReference>
<dbReference type="SUPFAM" id="SSF53041">
    <property type="entry name" value="Resolvase-like"/>
    <property type="match status" value="1"/>
</dbReference>
<dbReference type="Pfam" id="PF13408">
    <property type="entry name" value="Zn_ribbon_recom"/>
    <property type="match status" value="1"/>
</dbReference>
<gene>
    <name evidence="2" type="ORF">GCM10010126_19250</name>
</gene>
<dbReference type="Gene3D" id="3.40.50.1390">
    <property type="entry name" value="Resolvase, N-terminal catalytic domain"/>
    <property type="match status" value="1"/>
</dbReference>
<dbReference type="InterPro" id="IPR025827">
    <property type="entry name" value="Zn_ribbon_recom_dom"/>
</dbReference>
<reference evidence="2" key="2">
    <citation type="submission" date="2022-09" db="EMBL/GenBank/DDBJ databases">
        <authorList>
            <person name="Sun Q."/>
            <person name="Ohkuma M."/>
        </authorList>
    </citation>
    <scope>NUCLEOTIDE SEQUENCE</scope>
    <source>
        <strain evidence="2">JCM 3093</strain>
    </source>
</reference>
<reference evidence="2" key="1">
    <citation type="journal article" date="2014" name="Int. J. Syst. Evol. Microbiol.">
        <title>Complete genome sequence of Corynebacterium casei LMG S-19264T (=DSM 44701T), isolated from a smear-ripened cheese.</title>
        <authorList>
            <consortium name="US DOE Joint Genome Institute (JGI-PGF)"/>
            <person name="Walter F."/>
            <person name="Albersmeier A."/>
            <person name="Kalinowski J."/>
            <person name="Ruckert C."/>
        </authorList>
    </citation>
    <scope>NUCLEOTIDE SEQUENCE</scope>
    <source>
        <strain evidence="2">JCM 3093</strain>
    </source>
</reference>